<evidence type="ECO:0000313" key="3">
    <source>
        <dbReference type="EMBL" id="ATB43796.1"/>
    </source>
</evidence>
<evidence type="ECO:0000313" key="4">
    <source>
        <dbReference type="Proteomes" id="UP000217257"/>
    </source>
</evidence>
<dbReference type="InterPro" id="IPR050921">
    <property type="entry name" value="T4SS_GSP_E_ATPase"/>
</dbReference>
<dbReference type="Pfam" id="PF00437">
    <property type="entry name" value="T2SSE"/>
    <property type="match status" value="1"/>
</dbReference>
<dbReference type="RefSeq" id="WP_095991161.1">
    <property type="nucleotide sequence ID" value="NZ_CP022098.1"/>
</dbReference>
<dbReference type="PANTHER" id="PTHR30486">
    <property type="entry name" value="TWITCHING MOTILITY PROTEIN PILT"/>
    <property type="match status" value="1"/>
</dbReference>
<feature type="domain" description="Bacterial type II secretion system protein E" evidence="2">
    <location>
        <begin position="114"/>
        <end position="290"/>
    </location>
</feature>
<name>A0A250JKY6_9BACT</name>
<dbReference type="InterPro" id="IPR006321">
    <property type="entry name" value="PilT/PilU"/>
</dbReference>
<dbReference type="InterPro" id="IPR001482">
    <property type="entry name" value="T2SS/T4SS_dom"/>
</dbReference>
<protein>
    <submittedName>
        <fullName evidence="3">Twitching motility protein PilT</fullName>
    </submittedName>
</protein>
<dbReference type="GO" id="GO:0016887">
    <property type="term" value="F:ATP hydrolysis activity"/>
    <property type="evidence" value="ECO:0007669"/>
    <property type="project" value="InterPro"/>
</dbReference>
<dbReference type="InterPro" id="IPR027417">
    <property type="entry name" value="P-loop_NTPase"/>
</dbReference>
<dbReference type="PANTHER" id="PTHR30486:SF6">
    <property type="entry name" value="TYPE IV PILUS RETRACTATION ATPASE PILT"/>
    <property type="match status" value="1"/>
</dbReference>
<dbReference type="GO" id="GO:0005524">
    <property type="term" value="F:ATP binding"/>
    <property type="evidence" value="ECO:0007669"/>
    <property type="project" value="InterPro"/>
</dbReference>
<dbReference type="SUPFAM" id="SSF52540">
    <property type="entry name" value="P-loop containing nucleoside triphosphate hydrolases"/>
    <property type="match status" value="1"/>
</dbReference>
<proteinExistence type="inferred from homology"/>
<dbReference type="CDD" id="cd01131">
    <property type="entry name" value="PilT"/>
    <property type="match status" value="1"/>
</dbReference>
<reference evidence="3 4" key="1">
    <citation type="submission" date="2017-06" db="EMBL/GenBank/DDBJ databases">
        <title>Sequencing and comparative analysis of myxobacterial genomes.</title>
        <authorList>
            <person name="Rupp O."/>
            <person name="Goesmann A."/>
            <person name="Sogaard-Andersen L."/>
        </authorList>
    </citation>
    <scope>NUCLEOTIDE SEQUENCE [LARGE SCALE GENOMIC DNA]</scope>
    <source>
        <strain evidence="3 4">DSM 52655</strain>
    </source>
</reference>
<dbReference type="NCBIfam" id="TIGR01420">
    <property type="entry name" value="pilT_fam"/>
    <property type="match status" value="1"/>
</dbReference>
<sequence>MSSSSASPRIAAFFDKLLEHKGSDLHLSIGHPPLGRIRGGLQPLREELLTQRELEAMLFELTSPEQKRHITEELDLDFAYSYGTRARFRANYFYKTSGIAAVFRTIPSRVLSLAELNTPEVVRKLAERRSGLVLVTGPTGSGKSTTLAGMIHHINHTRAAHILTIEDPVEFVHESVKSQVTHREVGLHASSFATAIRSAGREDPNVILIGELRTNETMKLALQLASYGVLVFATVHTNSAPATIDRIINSFPADEQPQVRGMLAEGLAGIVAQQLIRTADGKGRVAALEILIGTSAIASMIRDNKVFQIASKMQSSQGLGMQTLDMHLERLVAANTITPEAALEKAQDKESFAKTIRRLKPDFQVSAADGGEALGH</sequence>
<evidence type="ECO:0000256" key="1">
    <source>
        <dbReference type="ARBA" id="ARBA00006611"/>
    </source>
</evidence>
<dbReference type="AlphaFoldDB" id="A0A250JKY6"/>
<dbReference type="Proteomes" id="UP000217257">
    <property type="component" value="Chromosome"/>
</dbReference>
<comment type="similarity">
    <text evidence="1">Belongs to the GSP E family.</text>
</comment>
<accession>A0A250JKY6</accession>
<dbReference type="KEGG" id="cfus:CYFUS_009276"/>
<dbReference type="Gene3D" id="3.30.450.90">
    <property type="match status" value="1"/>
</dbReference>
<dbReference type="Gene3D" id="3.40.50.300">
    <property type="entry name" value="P-loop containing nucleotide triphosphate hydrolases"/>
    <property type="match status" value="1"/>
</dbReference>
<gene>
    <name evidence="3" type="ORF">CYFUS_009276</name>
</gene>
<organism evidence="3 4">
    <name type="scientific">Cystobacter fuscus</name>
    <dbReference type="NCBI Taxonomy" id="43"/>
    <lineage>
        <taxon>Bacteria</taxon>
        <taxon>Pseudomonadati</taxon>
        <taxon>Myxococcota</taxon>
        <taxon>Myxococcia</taxon>
        <taxon>Myxococcales</taxon>
        <taxon>Cystobacterineae</taxon>
        <taxon>Archangiaceae</taxon>
        <taxon>Cystobacter</taxon>
    </lineage>
</organism>
<evidence type="ECO:0000259" key="2">
    <source>
        <dbReference type="Pfam" id="PF00437"/>
    </source>
</evidence>
<dbReference type="EMBL" id="CP022098">
    <property type="protein sequence ID" value="ATB43796.1"/>
    <property type="molecule type" value="Genomic_DNA"/>
</dbReference>